<feature type="region of interest" description="Disordered" evidence="1">
    <location>
        <begin position="146"/>
        <end position="166"/>
    </location>
</feature>
<protein>
    <submittedName>
        <fullName evidence="2">Uncharacterized protein</fullName>
    </submittedName>
</protein>
<dbReference type="Proteomes" id="UP000285860">
    <property type="component" value="Unassembled WGS sequence"/>
</dbReference>
<sequence length="214" mass="24573">MSFYKKQEREEQTGEIATSTFLYNYESDGVTDDYFDDCIGCGCRENFDDTVNNSSLEFCLPIEPSRVHLRDVLIGIEKQSVVNNNHSPQLSVSDIAAAEVRAKIEEFRERAELALMDDSRLSVSDHIHCRNSRCCCEQTSAEQPPKLERTYGDKTHDKRYKDPNRKRSTSPLLIVLTYADEKLGYEQNAQLRPRVNRTPKRQADPQTCLDGRND</sequence>
<dbReference type="EMBL" id="MRCY01000092">
    <property type="protein sequence ID" value="RKK99683.1"/>
    <property type="molecule type" value="Genomic_DNA"/>
</dbReference>
<comment type="caution">
    <text evidence="2">The sequence shown here is derived from an EMBL/GenBank/DDBJ whole genome shotgun (WGS) entry which is preliminary data.</text>
</comment>
<proteinExistence type="predicted"/>
<accession>A0A420NL42</accession>
<evidence type="ECO:0000313" key="2">
    <source>
        <dbReference type="EMBL" id="RKK99683.1"/>
    </source>
</evidence>
<name>A0A420NL42_FUSOX</name>
<feature type="compositionally biased region" description="Basic and acidic residues" evidence="1">
    <location>
        <begin position="146"/>
        <end position="165"/>
    </location>
</feature>
<reference evidence="2 3" key="1">
    <citation type="journal article" date="2018" name="Sci. Rep.">
        <title>Characterisation of pathogen-specific regions and novel effector candidates in Fusarium oxysporum f. sp. cepae.</title>
        <authorList>
            <person name="Armitage A.D."/>
            <person name="Taylor A."/>
            <person name="Sobczyk M.K."/>
            <person name="Baxter L."/>
            <person name="Greenfield B.P."/>
            <person name="Bates H.J."/>
            <person name="Wilson F."/>
            <person name="Jackson A.C."/>
            <person name="Ott S."/>
            <person name="Harrison R.J."/>
            <person name="Clarkson J.P."/>
        </authorList>
    </citation>
    <scope>NUCLEOTIDE SEQUENCE [LARGE SCALE GENOMIC DNA]</scope>
    <source>
        <strain evidence="2 3">Fo_A28</strain>
    </source>
</reference>
<gene>
    <name evidence="2" type="ORF">BFJ68_g13088</name>
</gene>
<dbReference type="AlphaFoldDB" id="A0A420NL42"/>
<feature type="region of interest" description="Disordered" evidence="1">
    <location>
        <begin position="186"/>
        <end position="214"/>
    </location>
</feature>
<organism evidence="2 3">
    <name type="scientific">Fusarium oxysporum</name>
    <name type="common">Fusarium vascular wilt</name>
    <dbReference type="NCBI Taxonomy" id="5507"/>
    <lineage>
        <taxon>Eukaryota</taxon>
        <taxon>Fungi</taxon>
        <taxon>Dikarya</taxon>
        <taxon>Ascomycota</taxon>
        <taxon>Pezizomycotina</taxon>
        <taxon>Sordariomycetes</taxon>
        <taxon>Hypocreomycetidae</taxon>
        <taxon>Hypocreales</taxon>
        <taxon>Nectriaceae</taxon>
        <taxon>Fusarium</taxon>
        <taxon>Fusarium oxysporum species complex</taxon>
    </lineage>
</organism>
<evidence type="ECO:0000313" key="3">
    <source>
        <dbReference type="Proteomes" id="UP000285860"/>
    </source>
</evidence>
<evidence type="ECO:0000256" key="1">
    <source>
        <dbReference type="SAM" id="MobiDB-lite"/>
    </source>
</evidence>